<comment type="caution">
    <text evidence="6">The sequence shown here is derived from an EMBL/GenBank/DDBJ whole genome shotgun (WGS) entry which is preliminary data.</text>
</comment>
<dbReference type="InterPro" id="IPR008758">
    <property type="entry name" value="Peptidase_S28"/>
</dbReference>
<dbReference type="GO" id="GO:0006508">
    <property type="term" value="P:proteolysis"/>
    <property type="evidence" value="ECO:0007669"/>
    <property type="project" value="UniProtKB-KW"/>
</dbReference>
<keyword evidence="6" id="KW-0121">Carboxypeptidase</keyword>
<dbReference type="GO" id="GO:0004180">
    <property type="term" value="F:carboxypeptidase activity"/>
    <property type="evidence" value="ECO:0007669"/>
    <property type="project" value="UniProtKB-KW"/>
</dbReference>
<dbReference type="InterPro" id="IPR029058">
    <property type="entry name" value="AB_hydrolase_fold"/>
</dbReference>
<sequence length="179" mass="19986">MKHSPEFSLQCHQFMVMVLSISFTCTVAGRLDIPRLSPTRGTLIENPELQSSAAVSDDLQTFYYPQTLDHFNYQPQSYATFQQRYVMNFKHWSGANDSAPILAYLGAEAPLDSDLTVIGFLNDNAIRFNALLDYIEKKLNAFYSPVIVIGGSYGGSHICFLSYLLTASDQFVTNDDGSD</sequence>
<proteinExistence type="inferred from homology"/>
<dbReference type="AlphaFoldDB" id="A0A6A3CB54"/>
<dbReference type="EMBL" id="VEPZ02000454">
    <property type="protein sequence ID" value="KAE8724758.1"/>
    <property type="molecule type" value="Genomic_DNA"/>
</dbReference>
<dbReference type="PANTHER" id="PTHR11010:SF96">
    <property type="entry name" value="LYSOSOMAL PRO-X CARBOXYPEPTIDASE-LIKE ISOFORM X1"/>
    <property type="match status" value="1"/>
</dbReference>
<evidence type="ECO:0000256" key="3">
    <source>
        <dbReference type="ARBA" id="ARBA00022729"/>
    </source>
</evidence>
<dbReference type="Pfam" id="PF05577">
    <property type="entry name" value="Peptidase_S28"/>
    <property type="match status" value="1"/>
</dbReference>
<protein>
    <submittedName>
        <fullName evidence="6">Serine carboxypeptidase S28 family protein</fullName>
    </submittedName>
</protein>
<keyword evidence="5" id="KW-0325">Glycoprotein</keyword>
<dbReference type="Proteomes" id="UP000436088">
    <property type="component" value="Unassembled WGS sequence"/>
</dbReference>
<evidence type="ECO:0000256" key="2">
    <source>
        <dbReference type="ARBA" id="ARBA00022670"/>
    </source>
</evidence>
<evidence type="ECO:0000313" key="7">
    <source>
        <dbReference type="Proteomes" id="UP000436088"/>
    </source>
</evidence>
<dbReference type="GO" id="GO:0070008">
    <property type="term" value="F:serine-type exopeptidase activity"/>
    <property type="evidence" value="ECO:0007669"/>
    <property type="project" value="InterPro"/>
</dbReference>
<keyword evidence="2" id="KW-0645">Protease</keyword>
<keyword evidence="4" id="KW-0378">Hydrolase</keyword>
<evidence type="ECO:0000256" key="5">
    <source>
        <dbReference type="ARBA" id="ARBA00023180"/>
    </source>
</evidence>
<name>A0A6A3CB54_HIBSY</name>
<comment type="similarity">
    <text evidence="1">Belongs to the peptidase S28 family.</text>
</comment>
<evidence type="ECO:0000256" key="1">
    <source>
        <dbReference type="ARBA" id="ARBA00011079"/>
    </source>
</evidence>
<dbReference type="Gene3D" id="3.40.50.1820">
    <property type="entry name" value="alpha/beta hydrolase"/>
    <property type="match status" value="1"/>
</dbReference>
<keyword evidence="3" id="KW-0732">Signal</keyword>
<evidence type="ECO:0000313" key="6">
    <source>
        <dbReference type="EMBL" id="KAE8724758.1"/>
    </source>
</evidence>
<organism evidence="6 7">
    <name type="scientific">Hibiscus syriacus</name>
    <name type="common">Rose of Sharon</name>
    <dbReference type="NCBI Taxonomy" id="106335"/>
    <lineage>
        <taxon>Eukaryota</taxon>
        <taxon>Viridiplantae</taxon>
        <taxon>Streptophyta</taxon>
        <taxon>Embryophyta</taxon>
        <taxon>Tracheophyta</taxon>
        <taxon>Spermatophyta</taxon>
        <taxon>Magnoliopsida</taxon>
        <taxon>eudicotyledons</taxon>
        <taxon>Gunneridae</taxon>
        <taxon>Pentapetalae</taxon>
        <taxon>rosids</taxon>
        <taxon>malvids</taxon>
        <taxon>Malvales</taxon>
        <taxon>Malvaceae</taxon>
        <taxon>Malvoideae</taxon>
        <taxon>Hibiscus</taxon>
    </lineage>
</organism>
<gene>
    <name evidence="6" type="ORF">F3Y22_tig00009942pilonHSYRG00220</name>
</gene>
<keyword evidence="7" id="KW-1185">Reference proteome</keyword>
<dbReference type="GO" id="GO:0008239">
    <property type="term" value="F:dipeptidyl-peptidase activity"/>
    <property type="evidence" value="ECO:0007669"/>
    <property type="project" value="TreeGrafter"/>
</dbReference>
<reference evidence="6" key="1">
    <citation type="submission" date="2019-09" db="EMBL/GenBank/DDBJ databases">
        <title>Draft genome information of white flower Hibiscus syriacus.</title>
        <authorList>
            <person name="Kim Y.-M."/>
        </authorList>
    </citation>
    <scope>NUCLEOTIDE SEQUENCE [LARGE SCALE GENOMIC DNA]</scope>
    <source>
        <strain evidence="6">YM2019G1</strain>
    </source>
</reference>
<accession>A0A6A3CB54</accession>
<dbReference type="PANTHER" id="PTHR11010">
    <property type="entry name" value="PROTEASE S28 PRO-X CARBOXYPEPTIDASE-RELATED"/>
    <property type="match status" value="1"/>
</dbReference>
<evidence type="ECO:0000256" key="4">
    <source>
        <dbReference type="ARBA" id="ARBA00022801"/>
    </source>
</evidence>